<organism evidence="1">
    <name type="scientific">marine sediment metagenome</name>
    <dbReference type="NCBI Taxonomy" id="412755"/>
    <lineage>
        <taxon>unclassified sequences</taxon>
        <taxon>metagenomes</taxon>
        <taxon>ecological metagenomes</taxon>
    </lineage>
</organism>
<name>A0A0F9FVJ4_9ZZZZ</name>
<protein>
    <submittedName>
        <fullName evidence="1">Uncharacterized protein</fullName>
    </submittedName>
</protein>
<reference evidence="1" key="1">
    <citation type="journal article" date="2015" name="Nature">
        <title>Complex archaea that bridge the gap between prokaryotes and eukaryotes.</title>
        <authorList>
            <person name="Spang A."/>
            <person name="Saw J.H."/>
            <person name="Jorgensen S.L."/>
            <person name="Zaremba-Niedzwiedzka K."/>
            <person name="Martijn J."/>
            <person name="Lind A.E."/>
            <person name="van Eijk R."/>
            <person name="Schleper C."/>
            <person name="Guy L."/>
            <person name="Ettema T.J."/>
        </authorList>
    </citation>
    <scope>NUCLEOTIDE SEQUENCE</scope>
</reference>
<sequence length="88" mass="9917">MGQELTTFEARKARVLQALRVLSGDGVREVDQEEQAVLGRFRELRESGFGRLEVILLDHQVEGINTTRSMKRRELALPAKNCLTKPPG</sequence>
<dbReference type="EMBL" id="LAZR01022315">
    <property type="protein sequence ID" value="KKL82281.1"/>
    <property type="molecule type" value="Genomic_DNA"/>
</dbReference>
<evidence type="ECO:0000313" key="1">
    <source>
        <dbReference type="EMBL" id="KKL82281.1"/>
    </source>
</evidence>
<dbReference type="AlphaFoldDB" id="A0A0F9FVJ4"/>
<gene>
    <name evidence="1" type="ORF">LCGC14_1986300</name>
</gene>
<proteinExistence type="predicted"/>
<comment type="caution">
    <text evidence="1">The sequence shown here is derived from an EMBL/GenBank/DDBJ whole genome shotgun (WGS) entry which is preliminary data.</text>
</comment>
<accession>A0A0F9FVJ4</accession>